<feature type="non-terminal residue" evidence="2">
    <location>
        <position position="1"/>
    </location>
</feature>
<comment type="caution">
    <text evidence="2">The sequence shown here is derived from an EMBL/GenBank/DDBJ whole genome shotgun (WGS) entry which is preliminary data.</text>
</comment>
<evidence type="ECO:0000256" key="1">
    <source>
        <dbReference type="SAM" id="MobiDB-lite"/>
    </source>
</evidence>
<dbReference type="AlphaFoldDB" id="A0A9K3GHM9"/>
<organism evidence="2 3">
    <name type="scientific">Kipferlia bialata</name>
    <dbReference type="NCBI Taxonomy" id="797122"/>
    <lineage>
        <taxon>Eukaryota</taxon>
        <taxon>Metamonada</taxon>
        <taxon>Carpediemonas-like organisms</taxon>
        <taxon>Kipferlia</taxon>
    </lineage>
</organism>
<feature type="compositionally biased region" description="Polar residues" evidence="1">
    <location>
        <begin position="190"/>
        <end position="202"/>
    </location>
</feature>
<evidence type="ECO:0000313" key="3">
    <source>
        <dbReference type="Proteomes" id="UP000265618"/>
    </source>
</evidence>
<sequence>RPSRFMPMSARGPVINRSGYFRDHDLPGGRRNSSGKWDSPTFRLVHSEPPPYKPLFGTESGDVVMNGNKVQYIGALDTTVEALTVTDPDIQSGAVVFVGRAPLSLYEGPESATNSASPSRPDTGREADAERARNRMGPRDSPMTARGPRPDMSLYLGRLTSERGLRDIEEERDGSADGPPTPAGLYSGLSLAQLSLTPSSRKTGGEGEGEGEGQPAT</sequence>
<accession>A0A9K3GHM9</accession>
<feature type="region of interest" description="Disordered" evidence="1">
    <location>
        <begin position="19"/>
        <end position="41"/>
    </location>
</feature>
<dbReference type="Proteomes" id="UP000265618">
    <property type="component" value="Unassembled WGS sequence"/>
</dbReference>
<evidence type="ECO:0000313" key="2">
    <source>
        <dbReference type="EMBL" id="GIQ83398.1"/>
    </source>
</evidence>
<feature type="compositionally biased region" description="Basic and acidic residues" evidence="1">
    <location>
        <begin position="160"/>
        <end position="175"/>
    </location>
</feature>
<feature type="region of interest" description="Disordered" evidence="1">
    <location>
        <begin position="107"/>
        <end position="217"/>
    </location>
</feature>
<dbReference type="EMBL" id="BDIP01001032">
    <property type="protein sequence ID" value="GIQ83398.1"/>
    <property type="molecule type" value="Genomic_DNA"/>
</dbReference>
<feature type="compositionally biased region" description="Basic and acidic residues" evidence="1">
    <location>
        <begin position="122"/>
        <end position="133"/>
    </location>
</feature>
<reference evidence="2 3" key="1">
    <citation type="journal article" date="2018" name="PLoS ONE">
        <title>The draft genome of Kipferlia bialata reveals reductive genome evolution in fornicate parasites.</title>
        <authorList>
            <person name="Tanifuji G."/>
            <person name="Takabayashi S."/>
            <person name="Kume K."/>
            <person name="Takagi M."/>
            <person name="Nakayama T."/>
            <person name="Kamikawa R."/>
            <person name="Inagaki Y."/>
            <person name="Hashimoto T."/>
        </authorList>
    </citation>
    <scope>NUCLEOTIDE SEQUENCE [LARGE SCALE GENOMIC DNA]</scope>
    <source>
        <strain evidence="2">NY0173</strain>
    </source>
</reference>
<keyword evidence="3" id="KW-1185">Reference proteome</keyword>
<protein>
    <submittedName>
        <fullName evidence="2">Uncharacterized protein</fullName>
    </submittedName>
</protein>
<proteinExistence type="predicted"/>
<feature type="compositionally biased region" description="Polar residues" evidence="1">
    <location>
        <begin position="111"/>
        <end position="120"/>
    </location>
</feature>
<name>A0A9K3GHM9_9EUKA</name>
<gene>
    <name evidence="2" type="ORF">KIPB_004712</name>
</gene>